<dbReference type="InterPro" id="IPR001452">
    <property type="entry name" value="SH3_domain"/>
</dbReference>
<dbReference type="Gene3D" id="2.30.30.40">
    <property type="entry name" value="SH3 Domains"/>
    <property type="match status" value="1"/>
</dbReference>
<feature type="region of interest" description="Disordered" evidence="3">
    <location>
        <begin position="354"/>
        <end position="373"/>
    </location>
</feature>
<evidence type="ECO:0000313" key="6">
    <source>
        <dbReference type="EMBL" id="CAG8458539.1"/>
    </source>
</evidence>
<feature type="region of interest" description="Disordered" evidence="3">
    <location>
        <begin position="93"/>
        <end position="160"/>
    </location>
</feature>
<proteinExistence type="predicted"/>
<dbReference type="SUPFAM" id="SSF50044">
    <property type="entry name" value="SH3-domain"/>
    <property type="match status" value="1"/>
</dbReference>
<protein>
    <submittedName>
        <fullName evidence="6">112_t:CDS:1</fullName>
    </submittedName>
</protein>
<dbReference type="Proteomes" id="UP000789831">
    <property type="component" value="Unassembled WGS sequence"/>
</dbReference>
<feature type="compositionally biased region" description="Polar residues" evidence="3">
    <location>
        <begin position="116"/>
        <end position="125"/>
    </location>
</feature>
<dbReference type="Gene3D" id="2.20.70.10">
    <property type="match status" value="3"/>
</dbReference>
<dbReference type="PANTHER" id="PTHR46026:SF1">
    <property type="entry name" value="RHO-TYPE GUANINE NUCLEOTIDE EXCHANGE FACTOR, ISOFORM F"/>
    <property type="match status" value="1"/>
</dbReference>
<dbReference type="Pfam" id="PF25006">
    <property type="entry name" value="DUF7783"/>
    <property type="match status" value="1"/>
</dbReference>
<sequence>MSTTLVRALYDFNSSDSSSLSFRKNDIIQVLTQLESGWWDGFCNGERGWFPSNYVTTYEVDDDDEHQADWITQETPDGEIFYFNVRTQESTWDLPADDNESVTTTRSTTRDNSSVHGGSSTNNHHSYVHRAADSPRSGSISSLRPPRQLPEDWIQQPTDDGTTYYYLNTKTQEIRWTYPGGGGSGGAILGSSDDNINNMDYNENPLTINGASNSITSNDIATESLSIEQHKQEQEEEDNEDENDKESIASSKGSRLSISTFDAFHHLKKDPNGNEIQLPPNWGSKVTTQGRVYYFNKLTDETTWSLENVDMDTGQLLARDYGEYDNNNHIENNILKNGDIIDNQINKSHIQPMVALPPSPQRRKFSTSSKIPPSPSYNDTLTWETLSNKIIMSIHQLNLAAKENQKYNYTSCTNSIVESIRIMLYASGTVEKESPAIRQNRTLKIHHRHIMASLSKLVLSTKVASGVWPPPDAAQKMKNDADEVLVAVRQFVQAAEHTVEIKRVDPQILESANGGAWRDLLASLDHISRTVAKAITLLLNHIRKTMDAPRGAIASNAAFAPQLIAQTRQVVTQAGQFLSLIEDINLEDLDETSQSSIKEFKVAKQALYNSIAGLVMCTQHATDPSAPHNAMEQVLALTNLVDKSVKDVIIATKFLVEEKDAQDQRLVMQLPQLLHQHL</sequence>
<feature type="domain" description="SH3" evidence="4">
    <location>
        <begin position="1"/>
        <end position="60"/>
    </location>
</feature>
<reference evidence="6" key="1">
    <citation type="submission" date="2021-06" db="EMBL/GenBank/DDBJ databases">
        <authorList>
            <person name="Kallberg Y."/>
            <person name="Tangrot J."/>
            <person name="Rosling A."/>
        </authorList>
    </citation>
    <scope>NUCLEOTIDE SEQUENCE</scope>
    <source>
        <strain evidence="6">MT106</strain>
    </source>
</reference>
<feature type="compositionally biased region" description="Acidic residues" evidence="3">
    <location>
        <begin position="234"/>
        <end position="244"/>
    </location>
</feature>
<dbReference type="PANTHER" id="PTHR46026">
    <property type="entry name" value="RHO-TYPE GUANINE NUCLEOTIDE EXCHANGE FACTOR, ISOFORM F"/>
    <property type="match status" value="1"/>
</dbReference>
<dbReference type="SMART" id="SM00456">
    <property type="entry name" value="WW"/>
    <property type="match status" value="3"/>
</dbReference>
<dbReference type="PRINTS" id="PR00452">
    <property type="entry name" value="SH3DOMAIN"/>
</dbReference>
<dbReference type="SUPFAM" id="SSF51045">
    <property type="entry name" value="WW domain"/>
    <property type="match status" value="3"/>
</dbReference>
<dbReference type="InterPro" id="IPR036028">
    <property type="entry name" value="SH3-like_dom_sf"/>
</dbReference>
<dbReference type="PROSITE" id="PS50002">
    <property type="entry name" value="SH3"/>
    <property type="match status" value="1"/>
</dbReference>
<dbReference type="Pfam" id="PF00397">
    <property type="entry name" value="WW"/>
    <property type="match status" value="2"/>
</dbReference>
<feature type="domain" description="WW" evidence="5">
    <location>
        <begin position="276"/>
        <end position="309"/>
    </location>
</feature>
<feature type="region of interest" description="Disordered" evidence="3">
    <location>
        <begin position="228"/>
        <end position="253"/>
    </location>
</feature>
<evidence type="ECO:0000256" key="3">
    <source>
        <dbReference type="SAM" id="MobiDB-lite"/>
    </source>
</evidence>
<feature type="domain" description="WW" evidence="5">
    <location>
        <begin position="64"/>
        <end position="97"/>
    </location>
</feature>
<evidence type="ECO:0000313" key="7">
    <source>
        <dbReference type="Proteomes" id="UP000789831"/>
    </source>
</evidence>
<dbReference type="InterPro" id="IPR001202">
    <property type="entry name" value="WW_dom"/>
</dbReference>
<dbReference type="GO" id="GO:0005737">
    <property type="term" value="C:cytoplasm"/>
    <property type="evidence" value="ECO:0007669"/>
    <property type="project" value="TreeGrafter"/>
</dbReference>
<keyword evidence="7" id="KW-1185">Reference proteome</keyword>
<dbReference type="Pfam" id="PF25008">
    <property type="entry name" value="DUF7784"/>
    <property type="match status" value="1"/>
</dbReference>
<dbReference type="GO" id="GO:0005085">
    <property type="term" value="F:guanyl-nucleotide exchange factor activity"/>
    <property type="evidence" value="ECO:0007669"/>
    <property type="project" value="TreeGrafter"/>
</dbReference>
<dbReference type="EMBL" id="CAJVPL010000167">
    <property type="protein sequence ID" value="CAG8458539.1"/>
    <property type="molecule type" value="Genomic_DNA"/>
</dbReference>
<dbReference type="PROSITE" id="PS01159">
    <property type="entry name" value="WW_DOMAIN_1"/>
    <property type="match status" value="1"/>
</dbReference>
<comment type="caution">
    <text evidence="6">The sequence shown here is derived from an EMBL/GenBank/DDBJ whole genome shotgun (WGS) entry which is preliminary data.</text>
</comment>
<dbReference type="InterPro" id="IPR056685">
    <property type="entry name" value="DUF7783"/>
</dbReference>
<dbReference type="OrthoDB" id="10255964at2759"/>
<feature type="domain" description="WW" evidence="5">
    <location>
        <begin position="147"/>
        <end position="181"/>
    </location>
</feature>
<dbReference type="CDD" id="cd00201">
    <property type="entry name" value="WW"/>
    <property type="match status" value="3"/>
</dbReference>
<dbReference type="InterPro" id="IPR056686">
    <property type="entry name" value="DUF7784"/>
</dbReference>
<evidence type="ECO:0000259" key="4">
    <source>
        <dbReference type="PROSITE" id="PS50002"/>
    </source>
</evidence>
<dbReference type="InterPro" id="IPR036020">
    <property type="entry name" value="WW_dom_sf"/>
</dbReference>
<gene>
    <name evidence="6" type="ORF">AGERDE_LOCUS2126</name>
</gene>
<keyword evidence="1 2" id="KW-0728">SH3 domain</keyword>
<evidence type="ECO:0000259" key="5">
    <source>
        <dbReference type="PROSITE" id="PS50020"/>
    </source>
</evidence>
<evidence type="ECO:0000256" key="2">
    <source>
        <dbReference type="PROSITE-ProRule" id="PRU00192"/>
    </source>
</evidence>
<dbReference type="FunFam" id="2.30.30.40:FF:000072">
    <property type="entry name" value="Unconventional Myosin IB"/>
    <property type="match status" value="1"/>
</dbReference>
<name>A0A9N8YZQ3_9GLOM</name>
<dbReference type="AlphaFoldDB" id="A0A9N8YZQ3"/>
<dbReference type="PROSITE" id="PS50020">
    <property type="entry name" value="WW_DOMAIN_2"/>
    <property type="match status" value="3"/>
</dbReference>
<evidence type="ECO:0000256" key="1">
    <source>
        <dbReference type="ARBA" id="ARBA00022443"/>
    </source>
</evidence>
<accession>A0A9N8YZQ3</accession>
<dbReference type="SMART" id="SM00326">
    <property type="entry name" value="SH3"/>
    <property type="match status" value="1"/>
</dbReference>
<feature type="compositionally biased region" description="Low complexity" evidence="3">
    <location>
        <begin position="101"/>
        <end position="115"/>
    </location>
</feature>
<dbReference type="Pfam" id="PF00018">
    <property type="entry name" value="SH3_1"/>
    <property type="match status" value="1"/>
</dbReference>
<organism evidence="6 7">
    <name type="scientific">Ambispora gerdemannii</name>
    <dbReference type="NCBI Taxonomy" id="144530"/>
    <lineage>
        <taxon>Eukaryota</taxon>
        <taxon>Fungi</taxon>
        <taxon>Fungi incertae sedis</taxon>
        <taxon>Mucoromycota</taxon>
        <taxon>Glomeromycotina</taxon>
        <taxon>Glomeromycetes</taxon>
        <taxon>Archaeosporales</taxon>
        <taxon>Ambisporaceae</taxon>
        <taxon>Ambispora</taxon>
    </lineage>
</organism>
<dbReference type="CDD" id="cd11883">
    <property type="entry name" value="SH3_Sdc25"/>
    <property type="match status" value="1"/>
</dbReference>